<dbReference type="PANTHER" id="PTHR11073">
    <property type="entry name" value="CALRETICULIN AND CALNEXIN"/>
    <property type="match status" value="1"/>
</dbReference>
<reference evidence="29" key="3">
    <citation type="submission" date="2025-08" db="UniProtKB">
        <authorList>
            <consortium name="Ensembl"/>
        </authorList>
    </citation>
    <scope>IDENTIFICATION</scope>
    <source>
        <strain evidence="29">HSOK</strain>
    </source>
</reference>
<reference evidence="29" key="4">
    <citation type="submission" date="2025-09" db="UniProtKB">
        <authorList>
            <consortium name="Ensembl"/>
        </authorList>
    </citation>
    <scope>IDENTIFICATION</scope>
    <source>
        <strain evidence="29">HSOK</strain>
    </source>
</reference>
<feature type="compositionally biased region" description="Basic and acidic residues" evidence="28">
    <location>
        <begin position="208"/>
        <end position="252"/>
    </location>
</feature>
<evidence type="ECO:0000256" key="14">
    <source>
        <dbReference type="ARBA" id="ARBA00022737"/>
    </source>
</evidence>
<comment type="similarity">
    <text evidence="6 24 27">Belongs to the calreticulin family.</text>
</comment>
<dbReference type="SUPFAM" id="SSF63887">
    <property type="entry name" value="P-domain of calnexin/calreticulin"/>
    <property type="match status" value="1"/>
</dbReference>
<dbReference type="InterPro" id="IPR009033">
    <property type="entry name" value="Calreticulin/calnexin_P_dom_sf"/>
</dbReference>
<dbReference type="GO" id="GO:0051082">
    <property type="term" value="F:unfolded protein binding"/>
    <property type="evidence" value="ECO:0007669"/>
    <property type="project" value="InterPro"/>
</dbReference>
<feature type="region of interest" description="Disordered" evidence="28">
    <location>
        <begin position="202"/>
        <end position="273"/>
    </location>
</feature>
<keyword evidence="14" id="KW-0677">Repeat</keyword>
<dbReference type="GO" id="GO:0005829">
    <property type="term" value="C:cytosol"/>
    <property type="evidence" value="ECO:0007669"/>
    <property type="project" value="UniProtKB-SubCell"/>
</dbReference>
<evidence type="ECO:0000256" key="7">
    <source>
        <dbReference type="ARBA" id="ARBA00015837"/>
    </source>
</evidence>
<comment type="subunit">
    <text evidence="25">Monomer.</text>
</comment>
<evidence type="ECO:0000256" key="25">
    <source>
        <dbReference type="PIRSR" id="PIRSR002356-2"/>
    </source>
</evidence>
<feature type="binding site" evidence="25">
    <location>
        <position position="27"/>
    </location>
    <ligand>
        <name>Ca(2+)</name>
        <dbReference type="ChEBI" id="CHEBI:29108"/>
    </ligand>
</feature>
<keyword evidence="9" id="KW-0964">Secreted</keyword>
<dbReference type="GO" id="GO:0033018">
    <property type="term" value="C:sarcoplasmic reticulum lumen"/>
    <property type="evidence" value="ECO:0007669"/>
    <property type="project" value="UniProtKB-SubCell"/>
</dbReference>
<dbReference type="InterPro" id="IPR001580">
    <property type="entry name" value="Calret/calnex"/>
</dbReference>
<keyword evidence="22" id="KW-0968">Cytoplasmic vesicle</keyword>
<dbReference type="InterPro" id="IPR018124">
    <property type="entry name" value="Calret/calnex_CS"/>
</dbReference>
<dbReference type="FunFam" id="2.10.250.10:FF:000002">
    <property type="entry name" value="Calreticulin"/>
    <property type="match status" value="1"/>
</dbReference>
<evidence type="ECO:0000256" key="5">
    <source>
        <dbReference type="ARBA" id="ARBA00004564"/>
    </source>
</evidence>
<comment type="subcellular location">
    <subcellularLocation>
        <location evidence="1">Cell surface</location>
    </subcellularLocation>
    <subcellularLocation>
        <location evidence="4">Cytoplasm</location>
        <location evidence="4">Cytosol</location>
    </subcellularLocation>
    <subcellularLocation>
        <location evidence="23">Cytoplasmic vesicle</location>
        <location evidence="23">Secretory vesicle</location>
        <location evidence="23">Cortical granule</location>
    </subcellularLocation>
    <subcellularLocation>
        <location evidence="2 24">Endoplasmic reticulum lumen</location>
    </subcellularLocation>
    <subcellularLocation>
        <location evidence="5">Sarcoplasmic reticulum lumen</location>
    </subcellularLocation>
    <subcellularLocation>
        <location evidence="3">Secreted</location>
        <location evidence="3">Extracellular space</location>
        <location evidence="3">Extracellular matrix</location>
    </subcellularLocation>
</comment>
<feature type="compositionally biased region" description="Acidic residues" evidence="28">
    <location>
        <begin position="333"/>
        <end position="369"/>
    </location>
</feature>
<evidence type="ECO:0000256" key="6">
    <source>
        <dbReference type="ARBA" id="ARBA00010983"/>
    </source>
</evidence>
<dbReference type="Gene3D" id="2.10.250.10">
    <property type="entry name" value="Calreticulin/calnexin, P domain"/>
    <property type="match status" value="1"/>
</dbReference>
<dbReference type="InterPro" id="IPR013320">
    <property type="entry name" value="ConA-like_dom_sf"/>
</dbReference>
<evidence type="ECO:0000256" key="28">
    <source>
        <dbReference type="SAM" id="MobiDB-lite"/>
    </source>
</evidence>
<keyword evidence="15 24" id="KW-0256">Endoplasmic reticulum</keyword>
<name>A0A3P9HN51_ORYLA</name>
<dbReference type="PROSITE" id="PS00805">
    <property type="entry name" value="CALRETICULIN_REPEAT"/>
    <property type="match status" value="1"/>
</dbReference>
<feature type="compositionally biased region" description="Acidic residues" evidence="28">
    <location>
        <begin position="253"/>
        <end position="262"/>
    </location>
</feature>
<evidence type="ECO:0000256" key="4">
    <source>
        <dbReference type="ARBA" id="ARBA00004514"/>
    </source>
</evidence>
<evidence type="ECO:0000256" key="9">
    <source>
        <dbReference type="ARBA" id="ARBA00022525"/>
    </source>
</evidence>
<evidence type="ECO:0000256" key="19">
    <source>
        <dbReference type="ARBA" id="ARBA00022990"/>
    </source>
</evidence>
<evidence type="ECO:0000256" key="13">
    <source>
        <dbReference type="ARBA" id="ARBA00022734"/>
    </source>
</evidence>
<keyword evidence="21 24" id="KW-0143">Chaperone</keyword>
<evidence type="ECO:0000256" key="27">
    <source>
        <dbReference type="RuleBase" id="RU362126"/>
    </source>
</evidence>
<dbReference type="Proteomes" id="UP000265200">
    <property type="component" value="Chromosome 4"/>
</dbReference>
<keyword evidence="19" id="KW-0007">Acetylation</keyword>
<dbReference type="PANTHER" id="PTHR11073:SF16">
    <property type="entry name" value="CALRETICULIN"/>
    <property type="match status" value="1"/>
</dbReference>
<evidence type="ECO:0000256" key="24">
    <source>
        <dbReference type="PIRNR" id="PIRNR002356"/>
    </source>
</evidence>
<feature type="binding site" evidence="25">
    <location>
        <position position="65"/>
    </location>
    <ligand>
        <name>Ca(2+)</name>
        <dbReference type="ChEBI" id="CHEBI:29108"/>
    </ligand>
</feature>
<feature type="disulfide bond" evidence="26">
    <location>
        <begin position="106"/>
        <end position="138"/>
    </location>
</feature>
<dbReference type="PROSITE" id="PS00804">
    <property type="entry name" value="CALRETICULIN_2"/>
    <property type="match status" value="1"/>
</dbReference>
<evidence type="ECO:0000256" key="18">
    <source>
        <dbReference type="ARBA" id="ARBA00022951"/>
    </source>
</evidence>
<dbReference type="AlphaFoldDB" id="A0A3P9HN51"/>
<evidence type="ECO:0000313" key="29">
    <source>
        <dbReference type="Ensembl" id="ENSORLP00015008953.1"/>
    </source>
</evidence>
<evidence type="ECO:0000256" key="21">
    <source>
        <dbReference type="ARBA" id="ARBA00023186"/>
    </source>
</evidence>
<keyword evidence="12 27" id="KW-0732">Signal</keyword>
<feature type="binding site" evidence="25">
    <location>
        <position position="281"/>
    </location>
    <ligand>
        <name>Ca(2+)</name>
        <dbReference type="ChEBI" id="CHEBI:29108"/>
    </ligand>
</feature>
<evidence type="ECO:0000256" key="2">
    <source>
        <dbReference type="ARBA" id="ARBA00004319"/>
    </source>
</evidence>
<reference key="1">
    <citation type="journal article" date="2007" name="Nature">
        <title>The medaka draft genome and insights into vertebrate genome evolution.</title>
        <authorList>
            <person name="Kasahara M."/>
            <person name="Naruse K."/>
            <person name="Sasaki S."/>
            <person name="Nakatani Y."/>
            <person name="Qu W."/>
            <person name="Ahsan B."/>
            <person name="Yamada T."/>
            <person name="Nagayasu Y."/>
            <person name="Doi K."/>
            <person name="Kasai Y."/>
            <person name="Jindo T."/>
            <person name="Kobayashi D."/>
            <person name="Shimada A."/>
            <person name="Toyoda A."/>
            <person name="Kuroki Y."/>
            <person name="Fujiyama A."/>
            <person name="Sasaki T."/>
            <person name="Shimizu A."/>
            <person name="Asakawa S."/>
            <person name="Shimizu N."/>
            <person name="Hashimoto S."/>
            <person name="Yang J."/>
            <person name="Lee Y."/>
            <person name="Matsushima K."/>
            <person name="Sugano S."/>
            <person name="Sakaizumi M."/>
            <person name="Narita T."/>
            <person name="Ohishi K."/>
            <person name="Haga S."/>
            <person name="Ohta F."/>
            <person name="Nomoto H."/>
            <person name="Nogata K."/>
            <person name="Morishita T."/>
            <person name="Endo T."/>
            <person name="Shin-I T."/>
            <person name="Takeda H."/>
            <person name="Morishita S."/>
            <person name="Kohara Y."/>
        </authorList>
    </citation>
    <scope>NUCLEOTIDE SEQUENCE [LARGE SCALE GENOMIC DNA]</scope>
    <source>
        <strain>Hd-rR</strain>
    </source>
</reference>
<evidence type="ECO:0000313" key="30">
    <source>
        <dbReference type="Proteomes" id="UP000265200"/>
    </source>
</evidence>
<keyword evidence="18" id="KW-0703">Sarcoplasmic reticulum</keyword>
<evidence type="ECO:0000256" key="10">
    <source>
        <dbReference type="ARBA" id="ARBA00022530"/>
    </source>
</evidence>
<feature type="binding site" evidence="25">
    <location>
        <position position="63"/>
    </location>
    <ligand>
        <name>Ca(2+)</name>
        <dbReference type="ChEBI" id="CHEBI:29108"/>
    </ligand>
</feature>
<feature type="signal peptide" evidence="27">
    <location>
        <begin position="1"/>
        <end position="18"/>
    </location>
</feature>
<dbReference type="Gene3D" id="2.60.120.200">
    <property type="match status" value="1"/>
</dbReference>
<organism evidence="29 30">
    <name type="scientific">Oryzias latipes</name>
    <name type="common">Japanese rice fish</name>
    <name type="synonym">Japanese killifish</name>
    <dbReference type="NCBI Taxonomy" id="8090"/>
    <lineage>
        <taxon>Eukaryota</taxon>
        <taxon>Metazoa</taxon>
        <taxon>Chordata</taxon>
        <taxon>Craniata</taxon>
        <taxon>Vertebrata</taxon>
        <taxon>Euteleostomi</taxon>
        <taxon>Actinopterygii</taxon>
        <taxon>Neopterygii</taxon>
        <taxon>Teleostei</taxon>
        <taxon>Neoteleostei</taxon>
        <taxon>Acanthomorphata</taxon>
        <taxon>Ovalentaria</taxon>
        <taxon>Atherinomorphae</taxon>
        <taxon>Beloniformes</taxon>
        <taxon>Adrianichthyidae</taxon>
        <taxon>Oryziinae</taxon>
        <taxon>Oryzias</taxon>
    </lineage>
</organism>
<keyword evidence="13" id="KW-0430">Lectin</keyword>
<dbReference type="Pfam" id="PF00262">
    <property type="entry name" value="Calreticulin"/>
    <property type="match status" value="1"/>
</dbReference>
<protein>
    <recommendedName>
        <fullName evidence="7 24">Calreticulin</fullName>
    </recommendedName>
</protein>
<evidence type="ECO:0000256" key="12">
    <source>
        <dbReference type="ARBA" id="ARBA00022729"/>
    </source>
</evidence>
<evidence type="ECO:0000256" key="16">
    <source>
        <dbReference type="ARBA" id="ARBA00022833"/>
    </source>
</evidence>
<dbReference type="PRINTS" id="PR00626">
    <property type="entry name" value="CALRETICULIN"/>
</dbReference>
<feature type="compositionally biased region" description="Basic and acidic residues" evidence="28">
    <location>
        <begin position="301"/>
        <end position="332"/>
    </location>
</feature>
<reference evidence="29 30" key="2">
    <citation type="submission" date="2017-04" db="EMBL/GenBank/DDBJ databases">
        <title>CpG methylation of centromeres and impact of large insertions on vertebrate speciation.</title>
        <authorList>
            <person name="Ichikawa K."/>
            <person name="Yoshimura J."/>
            <person name="Morishita S."/>
        </authorList>
    </citation>
    <scope>NUCLEOTIDE SEQUENCE</scope>
    <source>
        <strain evidence="29 30">HSOK</strain>
    </source>
</reference>
<evidence type="ECO:0000256" key="26">
    <source>
        <dbReference type="PIRSR" id="PIRSR002356-3"/>
    </source>
</evidence>
<dbReference type="PROSITE" id="PS00803">
    <property type="entry name" value="CALRETICULIN_1"/>
    <property type="match status" value="1"/>
</dbReference>
<accession>A0A3P9HN51</accession>
<dbReference type="GO" id="GO:0009986">
    <property type="term" value="C:cell surface"/>
    <property type="evidence" value="ECO:0007669"/>
    <property type="project" value="UniProtKB-SubCell"/>
</dbReference>
<evidence type="ECO:0000256" key="20">
    <source>
        <dbReference type="ARBA" id="ARBA00023157"/>
    </source>
</evidence>
<dbReference type="GO" id="GO:0060473">
    <property type="term" value="C:cortical granule"/>
    <property type="evidence" value="ECO:0007669"/>
    <property type="project" value="UniProtKB-SubCell"/>
</dbReference>
<evidence type="ECO:0000256" key="17">
    <source>
        <dbReference type="ARBA" id="ARBA00022837"/>
    </source>
</evidence>
<dbReference type="InterPro" id="IPR009169">
    <property type="entry name" value="Calreticulin"/>
</dbReference>
<evidence type="ECO:0000256" key="3">
    <source>
        <dbReference type="ARBA" id="ARBA00004498"/>
    </source>
</evidence>
<keyword evidence="16" id="KW-0862">Zinc</keyword>
<evidence type="ECO:0000256" key="15">
    <source>
        <dbReference type="ARBA" id="ARBA00022824"/>
    </source>
</evidence>
<keyword evidence="8" id="KW-0963">Cytoplasm</keyword>
<keyword evidence="10" id="KW-0272">Extracellular matrix</keyword>
<keyword evidence="17 25" id="KW-0106">Calcium</keyword>
<dbReference type="SUPFAM" id="SSF49899">
    <property type="entry name" value="Concanavalin A-like lectins/glucanases"/>
    <property type="match status" value="1"/>
</dbReference>
<evidence type="ECO:0000256" key="1">
    <source>
        <dbReference type="ARBA" id="ARBA00004241"/>
    </source>
</evidence>
<evidence type="ECO:0000256" key="11">
    <source>
        <dbReference type="ARBA" id="ARBA00022723"/>
    </source>
</evidence>
<evidence type="ECO:0000256" key="22">
    <source>
        <dbReference type="ARBA" id="ARBA00023329"/>
    </source>
</evidence>
<dbReference type="GO" id="GO:0005509">
    <property type="term" value="F:calcium ion binding"/>
    <property type="evidence" value="ECO:0007669"/>
    <property type="project" value="InterPro"/>
</dbReference>
<evidence type="ECO:0000256" key="8">
    <source>
        <dbReference type="ARBA" id="ARBA00022490"/>
    </source>
</evidence>
<feature type="chain" id="PRO_5017854765" description="Calreticulin" evidence="27">
    <location>
        <begin position="19"/>
        <end position="376"/>
    </location>
</feature>
<keyword evidence="20 26" id="KW-1015">Disulfide bond</keyword>
<feature type="region of interest" description="Disordered" evidence="28">
    <location>
        <begin position="287"/>
        <end position="376"/>
    </location>
</feature>
<dbReference type="GO" id="GO:0006457">
    <property type="term" value="P:protein folding"/>
    <property type="evidence" value="ECO:0007669"/>
    <property type="project" value="InterPro"/>
</dbReference>
<dbReference type="FunFam" id="2.60.120.200:FF:000122">
    <property type="entry name" value="Calreticulin 3"/>
    <property type="match status" value="1"/>
</dbReference>
<dbReference type="GO" id="GO:0030246">
    <property type="term" value="F:carbohydrate binding"/>
    <property type="evidence" value="ECO:0007669"/>
    <property type="project" value="UniProtKB-KW"/>
</dbReference>
<evidence type="ECO:0000256" key="23">
    <source>
        <dbReference type="ARBA" id="ARBA00037865"/>
    </source>
</evidence>
<keyword evidence="11 25" id="KW-0479">Metal-binding</keyword>
<sequence length="376" mass="43590">MTAVSLLLMAVCATSVLAESSVYFREQFEDGDAWKSRWIESKHKSDYGQLVLTAGKFYGDGEKDKGLQTSQDAHFYASSARFDDFSNKGQPLVIQFTVKHEQSIDCGGGYIKLFPSELNQEDMHGDSVYNIMFGPDICGPGTKKVHVIFNYKGKNHLINKDIRCKDDEFTHLYTLVVNPDNTYEVKIDNKKVESGNLEEDWDFLPPKKIKDPDAKKPEDWDDREKIPDPDDKKPEDWDKPENIPDPDAKKPEDWDDEMDGEWEPPMIANPDYKVKSGTIFDNFLITNDPNLAEEVGNDTWGKTKDAERKMKESQDEEERKKREEEDKKRKEEEKEEDEDEEEDKEEEEEEDEEEEDGEEPELEEEEDESDAVKDEL</sequence>
<proteinExistence type="inferred from homology"/>
<dbReference type="PIRSF" id="PIRSF002356">
    <property type="entry name" value="Calreticulin"/>
    <property type="match status" value="1"/>
</dbReference>
<dbReference type="Ensembl" id="ENSORLT00015015110.1">
    <property type="protein sequence ID" value="ENSORLP00015008953.1"/>
    <property type="gene ID" value="ENSORLG00015009755.1"/>
</dbReference>